<dbReference type="PANTHER" id="PTHR43418:SF7">
    <property type="entry name" value="CARBAMOYL-PHOSPHATE SYNTHASE SMALL CHAIN"/>
    <property type="match status" value="1"/>
</dbReference>
<dbReference type="EC" id="6.3.5.5" evidence="8"/>
<feature type="active site" evidence="8">
    <location>
        <position position="360"/>
    </location>
</feature>
<dbReference type="UniPathway" id="UPA00070">
    <property type="reaction ID" value="UER00115"/>
</dbReference>
<dbReference type="UniPathway" id="UPA00068">
    <property type="reaction ID" value="UER00171"/>
</dbReference>
<keyword evidence="8" id="KW-0055">Arginine biosynthesis</keyword>
<comment type="similarity">
    <text evidence="2 8">Belongs to the CarA family.</text>
</comment>
<keyword evidence="8" id="KW-0028">Amino-acid biosynthesis</keyword>
<proteinExistence type="inferred from homology"/>
<feature type="active site" description="Nucleophile" evidence="8">
    <location>
        <position position="274"/>
    </location>
</feature>
<organism evidence="10 11">
    <name type="scientific">Aminivibrio pyruvatiphilus</name>
    <dbReference type="NCBI Taxonomy" id="1005740"/>
    <lineage>
        <taxon>Bacteria</taxon>
        <taxon>Thermotogati</taxon>
        <taxon>Synergistota</taxon>
        <taxon>Synergistia</taxon>
        <taxon>Synergistales</taxon>
        <taxon>Aminobacteriaceae</taxon>
        <taxon>Aminivibrio</taxon>
    </lineage>
</organism>
<feature type="domain" description="Carbamoyl-phosphate synthase small subunit N-terminal" evidence="9">
    <location>
        <begin position="2"/>
        <end position="150"/>
    </location>
</feature>
<comment type="catalytic activity">
    <reaction evidence="7 8">
        <text>hydrogencarbonate + L-glutamine + 2 ATP + H2O = carbamoyl phosphate + L-glutamate + 2 ADP + phosphate + 2 H(+)</text>
        <dbReference type="Rhea" id="RHEA:18633"/>
        <dbReference type="ChEBI" id="CHEBI:15377"/>
        <dbReference type="ChEBI" id="CHEBI:15378"/>
        <dbReference type="ChEBI" id="CHEBI:17544"/>
        <dbReference type="ChEBI" id="CHEBI:29985"/>
        <dbReference type="ChEBI" id="CHEBI:30616"/>
        <dbReference type="ChEBI" id="CHEBI:43474"/>
        <dbReference type="ChEBI" id="CHEBI:58228"/>
        <dbReference type="ChEBI" id="CHEBI:58359"/>
        <dbReference type="ChEBI" id="CHEBI:456216"/>
        <dbReference type="EC" id="6.3.5.5"/>
    </reaction>
</comment>
<dbReference type="InterPro" id="IPR029062">
    <property type="entry name" value="Class_I_gatase-like"/>
</dbReference>
<feature type="binding site" evidence="8">
    <location>
        <position position="58"/>
    </location>
    <ligand>
        <name>L-glutamine</name>
        <dbReference type="ChEBI" id="CHEBI:58359"/>
    </ligand>
</feature>
<dbReference type="PANTHER" id="PTHR43418">
    <property type="entry name" value="MULTIFUNCTIONAL TRYPTOPHAN BIOSYNTHESIS PROTEIN-RELATED"/>
    <property type="match status" value="1"/>
</dbReference>
<dbReference type="OrthoDB" id="9804328at2"/>
<dbReference type="SUPFAM" id="SSF52317">
    <property type="entry name" value="Class I glutamine amidotransferase-like"/>
    <property type="match status" value="1"/>
</dbReference>
<comment type="catalytic activity">
    <reaction evidence="8">
        <text>L-glutamine + H2O = L-glutamate + NH4(+)</text>
        <dbReference type="Rhea" id="RHEA:15889"/>
        <dbReference type="ChEBI" id="CHEBI:15377"/>
        <dbReference type="ChEBI" id="CHEBI:28938"/>
        <dbReference type="ChEBI" id="CHEBI:29985"/>
        <dbReference type="ChEBI" id="CHEBI:58359"/>
    </reaction>
</comment>
<feature type="binding site" evidence="8">
    <location>
        <position position="249"/>
    </location>
    <ligand>
        <name>L-glutamine</name>
        <dbReference type="ChEBI" id="CHEBI:58359"/>
    </ligand>
</feature>
<dbReference type="AlphaFoldDB" id="A0A4R8M3E0"/>
<feature type="binding site" evidence="8">
    <location>
        <position position="275"/>
    </location>
    <ligand>
        <name>L-glutamine</name>
        <dbReference type="ChEBI" id="CHEBI:58359"/>
    </ligand>
</feature>
<keyword evidence="8" id="KW-0665">Pyrimidine biosynthesis</keyword>
<dbReference type="Pfam" id="PF00117">
    <property type="entry name" value="GATase"/>
    <property type="match status" value="1"/>
</dbReference>
<keyword evidence="4 8" id="KW-0547">Nucleotide-binding</keyword>
<comment type="function">
    <text evidence="8">Small subunit of the glutamine-dependent carbamoyl phosphate synthetase (CPSase). CPSase catalyzes the formation of carbamoyl phosphate from the ammonia moiety of glutamine, carbonate, and phosphate donated by ATP, constituting the first step of 2 biosynthetic pathways, one leading to arginine and/or urea and the other to pyrimidine nucleotides. The small subunit (glutamine amidotransferase) binds and cleaves glutamine to supply the large subunit with the substrate ammonia.</text>
</comment>
<comment type="pathway">
    <text evidence="8">Pyrimidine metabolism; UMP biosynthesis via de novo pathway; (S)-dihydroorotate from bicarbonate: step 1/3.</text>
</comment>
<keyword evidence="11" id="KW-1185">Reference proteome</keyword>
<feature type="region of interest" description="CPSase" evidence="8">
    <location>
        <begin position="1"/>
        <end position="199"/>
    </location>
</feature>
<dbReference type="InterPro" id="IPR036480">
    <property type="entry name" value="CarbP_synth_ssu_N_sf"/>
</dbReference>
<keyword evidence="5 8" id="KW-0067">ATP-binding</keyword>
<comment type="caution">
    <text evidence="10">The sequence shown here is derived from an EMBL/GenBank/DDBJ whole genome shotgun (WGS) entry which is preliminary data.</text>
</comment>
<evidence type="ECO:0000256" key="3">
    <source>
        <dbReference type="ARBA" id="ARBA00022598"/>
    </source>
</evidence>
<dbReference type="Gene3D" id="3.50.30.20">
    <property type="entry name" value="Carbamoyl-phosphate synthase small subunit, N-terminal domain"/>
    <property type="match status" value="1"/>
</dbReference>
<name>A0A4R8M3E0_9BACT</name>
<sequence length="396" mass="41613">MRNCFLVLGSGECFGGISFGSRAPGVSGLVSGTEGAAAGEVVFNTAMGGYHEMLTDPSYTGQIVALTCPHAGNYGCLDEWSERGPDEPSMPEIKLSGLVVRSLHSGPVPGGRTTLHEFLKKHGIPGIQGVDTRALTLRLRTGGSCAGVIVSSPEGALSGEEMSRVLAYLGSVPSMAGRNLLPSVGTRTEKHPGGRGTLHFAVVDCGVKGNILRELSLRGVSSTVYPWTAAPEDILRSSPDGVLFSNGPGDPAVLTPLADVIRTLLGRLPVFGICLGHQVIAHALGGTTKKMKFGHHGCNHPVRDERTGQVQVTSQNHGFEVDGSSLPPGVIIRFRNANDGTVEGLSHDSLPLLSCQFHPEAAPGPRDSLWIFDEFVHMAAVYAAHKEAHSCPPAKI</sequence>
<evidence type="ECO:0000256" key="6">
    <source>
        <dbReference type="ARBA" id="ARBA00022962"/>
    </source>
</evidence>
<dbReference type="GO" id="GO:0004088">
    <property type="term" value="F:carbamoyl-phosphate synthase (glutamine-hydrolyzing) activity"/>
    <property type="evidence" value="ECO:0007669"/>
    <property type="project" value="UniProtKB-UniRule"/>
</dbReference>
<keyword evidence="6 8" id="KW-0315">Glutamine amidotransferase</keyword>
<dbReference type="GO" id="GO:0005524">
    <property type="term" value="F:ATP binding"/>
    <property type="evidence" value="ECO:0007669"/>
    <property type="project" value="UniProtKB-UniRule"/>
</dbReference>
<dbReference type="InterPro" id="IPR006274">
    <property type="entry name" value="CarbamoylP_synth_ssu"/>
</dbReference>
<evidence type="ECO:0000256" key="8">
    <source>
        <dbReference type="HAMAP-Rule" id="MF_01209"/>
    </source>
</evidence>
<dbReference type="HAMAP" id="MF_01209">
    <property type="entry name" value="CPSase_S_chain"/>
    <property type="match status" value="1"/>
</dbReference>
<gene>
    <name evidence="8" type="primary">carA</name>
    <name evidence="10" type="ORF">C8D99_11221</name>
</gene>
<dbReference type="InterPro" id="IPR017926">
    <property type="entry name" value="GATASE"/>
</dbReference>
<dbReference type="GO" id="GO:0006541">
    <property type="term" value="P:glutamine metabolic process"/>
    <property type="evidence" value="ECO:0007669"/>
    <property type="project" value="InterPro"/>
</dbReference>
<evidence type="ECO:0000256" key="4">
    <source>
        <dbReference type="ARBA" id="ARBA00022741"/>
    </source>
</evidence>
<feature type="binding site" evidence="8">
    <location>
        <position position="319"/>
    </location>
    <ligand>
        <name>L-glutamine</name>
        <dbReference type="ChEBI" id="CHEBI:58359"/>
    </ligand>
</feature>
<dbReference type="GO" id="GO:0006526">
    <property type="term" value="P:L-arginine biosynthetic process"/>
    <property type="evidence" value="ECO:0007669"/>
    <property type="project" value="UniProtKB-UniRule"/>
</dbReference>
<comment type="subunit">
    <text evidence="8">Composed of two chains; the small (or glutamine) chain promotes the hydrolysis of glutamine to ammonia, which is used by the large (or ammonia) chain to synthesize carbamoyl phosphate. Tetramer of heterodimers (alpha,beta)4.</text>
</comment>
<dbReference type="PRINTS" id="PR00097">
    <property type="entry name" value="ANTSNTHASEII"/>
</dbReference>
<dbReference type="NCBIfam" id="TIGR01368">
    <property type="entry name" value="CPSaseIIsmall"/>
    <property type="match status" value="1"/>
</dbReference>
<feature type="binding site" evidence="8">
    <location>
        <position position="278"/>
    </location>
    <ligand>
        <name>L-glutamine</name>
        <dbReference type="ChEBI" id="CHEBI:58359"/>
    </ligand>
</feature>
<evidence type="ECO:0000313" key="11">
    <source>
        <dbReference type="Proteomes" id="UP000295066"/>
    </source>
</evidence>
<accession>A0A4R8M3E0</accession>
<dbReference type="InterPro" id="IPR050472">
    <property type="entry name" value="Anth_synth/Amidotransfase"/>
</dbReference>
<evidence type="ECO:0000256" key="5">
    <source>
        <dbReference type="ARBA" id="ARBA00022840"/>
    </source>
</evidence>
<dbReference type="EMBL" id="SORI01000012">
    <property type="protein sequence ID" value="TDY59514.1"/>
    <property type="molecule type" value="Genomic_DNA"/>
</dbReference>
<dbReference type="Proteomes" id="UP000295066">
    <property type="component" value="Unassembled WGS sequence"/>
</dbReference>
<evidence type="ECO:0000256" key="1">
    <source>
        <dbReference type="ARBA" id="ARBA00005077"/>
    </source>
</evidence>
<protein>
    <recommendedName>
        <fullName evidence="8">Carbamoyl phosphate synthase small chain</fullName>
        <ecNumber evidence="8">6.3.5.5</ecNumber>
    </recommendedName>
    <alternativeName>
        <fullName evidence="8">Carbamoyl phosphate synthetase glutamine chain</fullName>
    </alternativeName>
</protein>
<feature type="active site" evidence="8">
    <location>
        <position position="358"/>
    </location>
</feature>
<keyword evidence="3 8" id="KW-0436">Ligase</keyword>
<evidence type="ECO:0000256" key="7">
    <source>
        <dbReference type="ARBA" id="ARBA00048816"/>
    </source>
</evidence>
<dbReference type="Gene3D" id="3.40.50.880">
    <property type="match status" value="1"/>
</dbReference>
<dbReference type="PRINTS" id="PR00099">
    <property type="entry name" value="CPSGATASE"/>
</dbReference>
<dbReference type="GO" id="GO:0006207">
    <property type="term" value="P:'de novo' pyrimidine nucleobase biosynthetic process"/>
    <property type="evidence" value="ECO:0007669"/>
    <property type="project" value="InterPro"/>
</dbReference>
<reference evidence="10 11" key="1">
    <citation type="submission" date="2019-03" db="EMBL/GenBank/DDBJ databases">
        <title>Genomic Encyclopedia of Type Strains, Phase IV (KMG-IV): sequencing the most valuable type-strain genomes for metagenomic binning, comparative biology and taxonomic classification.</title>
        <authorList>
            <person name="Goeker M."/>
        </authorList>
    </citation>
    <scope>NUCLEOTIDE SEQUENCE [LARGE SCALE GENOMIC DNA]</scope>
    <source>
        <strain evidence="10 11">DSM 25964</strain>
    </source>
</reference>
<dbReference type="SMART" id="SM01097">
    <property type="entry name" value="CPSase_sm_chain"/>
    <property type="match status" value="1"/>
</dbReference>
<evidence type="ECO:0000256" key="2">
    <source>
        <dbReference type="ARBA" id="ARBA00007800"/>
    </source>
</evidence>
<comment type="pathway">
    <text evidence="1 8">Amino-acid biosynthesis; L-arginine biosynthesis; carbamoyl phosphate from bicarbonate: step 1/1.</text>
</comment>
<dbReference type="InterPro" id="IPR002474">
    <property type="entry name" value="CarbamoylP_synth_ssu_N"/>
</dbReference>
<feature type="binding site" evidence="8">
    <location>
        <position position="247"/>
    </location>
    <ligand>
        <name>L-glutamine</name>
        <dbReference type="ChEBI" id="CHEBI:58359"/>
    </ligand>
</feature>
<evidence type="ECO:0000313" key="10">
    <source>
        <dbReference type="EMBL" id="TDY59514.1"/>
    </source>
</evidence>
<dbReference type="CDD" id="cd01744">
    <property type="entry name" value="GATase1_CPSase"/>
    <property type="match status" value="1"/>
</dbReference>
<dbReference type="SUPFAM" id="SSF52021">
    <property type="entry name" value="Carbamoyl phosphate synthetase, small subunit N-terminal domain"/>
    <property type="match status" value="1"/>
</dbReference>
<dbReference type="RefSeq" id="WP_133957909.1">
    <property type="nucleotide sequence ID" value="NZ_SORI01000012.1"/>
</dbReference>
<feature type="binding site" evidence="8">
    <location>
        <position position="318"/>
    </location>
    <ligand>
        <name>L-glutamine</name>
        <dbReference type="ChEBI" id="CHEBI:58359"/>
    </ligand>
</feature>
<dbReference type="InterPro" id="IPR035686">
    <property type="entry name" value="CPSase_GATase1"/>
</dbReference>
<dbReference type="PRINTS" id="PR00096">
    <property type="entry name" value="GATASE"/>
</dbReference>
<evidence type="ECO:0000259" key="9">
    <source>
        <dbReference type="SMART" id="SM01097"/>
    </source>
</evidence>
<dbReference type="NCBIfam" id="NF009475">
    <property type="entry name" value="PRK12838.1"/>
    <property type="match status" value="1"/>
</dbReference>
<dbReference type="GO" id="GO:0044205">
    <property type="term" value="P:'de novo' UMP biosynthetic process"/>
    <property type="evidence" value="ECO:0007669"/>
    <property type="project" value="UniProtKB-UniRule"/>
</dbReference>
<dbReference type="Pfam" id="PF00988">
    <property type="entry name" value="CPSase_sm_chain"/>
    <property type="match status" value="1"/>
</dbReference>
<dbReference type="GO" id="GO:0004359">
    <property type="term" value="F:glutaminase activity"/>
    <property type="evidence" value="ECO:0007669"/>
    <property type="project" value="RHEA"/>
</dbReference>
<dbReference type="PROSITE" id="PS51273">
    <property type="entry name" value="GATASE_TYPE_1"/>
    <property type="match status" value="1"/>
</dbReference>
<feature type="binding site" evidence="8">
    <location>
        <position position="316"/>
    </location>
    <ligand>
        <name>L-glutamine</name>
        <dbReference type="ChEBI" id="CHEBI:58359"/>
    </ligand>
</feature>